<feature type="domain" description="Metalloprotease TldD/E central" evidence="2">
    <location>
        <begin position="119"/>
        <end position="179"/>
    </location>
</feature>
<dbReference type="InterPro" id="IPR045570">
    <property type="entry name" value="Metalloprtase-TldD/E_cen_dom"/>
</dbReference>
<dbReference type="Pfam" id="PF19289">
    <property type="entry name" value="PmbA_TldD_3rd"/>
    <property type="match status" value="1"/>
</dbReference>
<dbReference type="Gene3D" id="3.30.2290.10">
    <property type="entry name" value="PmbA/TldD superfamily"/>
    <property type="match status" value="1"/>
</dbReference>
<dbReference type="Pfam" id="PF19290">
    <property type="entry name" value="PmbA_TldD_2nd"/>
    <property type="match status" value="1"/>
</dbReference>
<dbReference type="InterPro" id="IPR045569">
    <property type="entry name" value="Metalloprtase-TldD/E_C"/>
</dbReference>
<reference evidence="3 4" key="1">
    <citation type="submission" date="2019-08" db="EMBL/GenBank/DDBJ databases">
        <title>In-depth cultivation of the pig gut microbiome towards novel bacterial diversity and tailored functional studies.</title>
        <authorList>
            <person name="Wylensek D."/>
            <person name="Hitch T.C.A."/>
            <person name="Clavel T."/>
        </authorList>
    </citation>
    <scope>NUCLEOTIDE SEQUENCE [LARGE SCALE GENOMIC DNA]</scope>
    <source>
        <strain evidence="3 4">LKV-178-WT-2G</strain>
    </source>
</reference>
<dbReference type="RefSeq" id="WP_154459604.1">
    <property type="nucleotide sequence ID" value="NZ_VUMM01000003.1"/>
</dbReference>
<name>A0A7X2T3M3_9FIRM</name>
<dbReference type="Proteomes" id="UP000470082">
    <property type="component" value="Unassembled WGS sequence"/>
</dbReference>
<dbReference type="GO" id="GO:0005829">
    <property type="term" value="C:cytosol"/>
    <property type="evidence" value="ECO:0007669"/>
    <property type="project" value="TreeGrafter"/>
</dbReference>
<dbReference type="GO" id="GO:0008237">
    <property type="term" value="F:metallopeptidase activity"/>
    <property type="evidence" value="ECO:0007669"/>
    <property type="project" value="InterPro"/>
</dbReference>
<protein>
    <submittedName>
        <fullName evidence="3">TldD/PmbA family protein</fullName>
    </submittedName>
</protein>
<sequence>MNKEKWIQCALGMGLDEFEIYQDESFEKGISWFDGKMDGFETSHITGTSIRGTIDGKMGSMALEQVCDDQCERVISQLMDSIEYICPKEKDHLRKPEPIEWIHKDINWVQPSMDLVYDTIQYLEKQAYKMDGRVIQVSHISWNESKSTRSIFNSHDMNVTDHNQLQYLAMSVVVKEKDEVKTHNEIEIVEDLNLFNRDEFLSKLIHKSILKLNSTSYPSQKMKVIFEKNAMTSLFSSFMGLFSGDLIYKGISCLKGKENQKIFSDLITIVDDPKNLESLTICCFDDEGCPTRKKKLVEKGIYRVALQSTKSASRLHTESTGNGFKSGYASPVSVQPMNCCIKPGHLSLDSMIQEMKDGIVIEELAGLHSGIDFVSTNFSLQASGYLVVNGKRDRSISLITVAGNFMDLMNQVICVGNDLDWSYRTIASPSIYFKECSISGE</sequence>
<feature type="domain" description="Metalloprotease TldD/E C-terminal" evidence="1">
    <location>
        <begin position="219"/>
        <end position="440"/>
    </location>
</feature>
<accession>A0A7X2T3M3</accession>
<dbReference type="AlphaFoldDB" id="A0A7X2T3M3"/>
<dbReference type="GO" id="GO:0006508">
    <property type="term" value="P:proteolysis"/>
    <property type="evidence" value="ECO:0007669"/>
    <property type="project" value="InterPro"/>
</dbReference>
<keyword evidence="4" id="KW-1185">Reference proteome</keyword>
<organism evidence="3 4">
    <name type="scientific">Floccifex porci</name>
    <dbReference type="NCBI Taxonomy" id="2606629"/>
    <lineage>
        <taxon>Bacteria</taxon>
        <taxon>Bacillati</taxon>
        <taxon>Bacillota</taxon>
        <taxon>Erysipelotrichia</taxon>
        <taxon>Erysipelotrichales</taxon>
        <taxon>Erysipelotrichaceae</taxon>
        <taxon>Floccifex</taxon>
    </lineage>
</organism>
<dbReference type="InterPro" id="IPR047657">
    <property type="entry name" value="PmbA"/>
</dbReference>
<proteinExistence type="predicted"/>
<comment type="caution">
    <text evidence="3">The sequence shown here is derived from an EMBL/GenBank/DDBJ whole genome shotgun (WGS) entry which is preliminary data.</text>
</comment>
<dbReference type="InterPro" id="IPR035068">
    <property type="entry name" value="TldD/PmbA_N"/>
</dbReference>
<evidence type="ECO:0000313" key="3">
    <source>
        <dbReference type="EMBL" id="MSS01143.1"/>
    </source>
</evidence>
<dbReference type="InterPro" id="IPR036059">
    <property type="entry name" value="TldD/PmbA_sf"/>
</dbReference>
<evidence type="ECO:0000259" key="1">
    <source>
        <dbReference type="Pfam" id="PF19289"/>
    </source>
</evidence>
<dbReference type="PANTHER" id="PTHR43421">
    <property type="entry name" value="METALLOPROTEASE PMBA"/>
    <property type="match status" value="1"/>
</dbReference>
<dbReference type="PANTHER" id="PTHR43421:SF1">
    <property type="entry name" value="METALLOPROTEASE PMBA"/>
    <property type="match status" value="1"/>
</dbReference>
<dbReference type="EMBL" id="VUMM01000003">
    <property type="protein sequence ID" value="MSS01143.1"/>
    <property type="molecule type" value="Genomic_DNA"/>
</dbReference>
<evidence type="ECO:0000259" key="2">
    <source>
        <dbReference type="Pfam" id="PF19290"/>
    </source>
</evidence>
<evidence type="ECO:0000313" key="4">
    <source>
        <dbReference type="Proteomes" id="UP000470082"/>
    </source>
</evidence>
<dbReference type="SUPFAM" id="SSF111283">
    <property type="entry name" value="Putative modulator of DNA gyrase, PmbA/TldD"/>
    <property type="match status" value="1"/>
</dbReference>
<gene>
    <name evidence="3" type="ORF">FYJ50_03280</name>
</gene>